<evidence type="ECO:0000256" key="4">
    <source>
        <dbReference type="ARBA" id="ARBA00023136"/>
    </source>
</evidence>
<accession>A0A6C0BSC1</accession>
<comment type="subcellular location">
    <subcellularLocation>
        <location evidence="1">Endomembrane system</location>
        <topology evidence="1">Multi-pass membrane protein</topology>
    </subcellularLocation>
</comment>
<proteinExistence type="predicted"/>
<evidence type="ECO:0000256" key="2">
    <source>
        <dbReference type="ARBA" id="ARBA00022692"/>
    </source>
</evidence>
<evidence type="ECO:0000256" key="1">
    <source>
        <dbReference type="ARBA" id="ARBA00004127"/>
    </source>
</evidence>
<keyword evidence="3 5" id="KW-1133">Transmembrane helix</keyword>
<dbReference type="PANTHER" id="PTHR31851">
    <property type="entry name" value="FE(2+)/MN(2+) TRANSPORTER PCL1"/>
    <property type="match status" value="1"/>
</dbReference>
<evidence type="ECO:0000256" key="3">
    <source>
        <dbReference type="ARBA" id="ARBA00022989"/>
    </source>
</evidence>
<evidence type="ECO:0000313" key="6">
    <source>
        <dbReference type="EMBL" id="QHS94882.1"/>
    </source>
</evidence>
<keyword evidence="2 5" id="KW-0812">Transmembrane</keyword>
<dbReference type="EMBL" id="MN739234">
    <property type="protein sequence ID" value="QHS94882.1"/>
    <property type="molecule type" value="Genomic_DNA"/>
</dbReference>
<dbReference type="InterPro" id="IPR008217">
    <property type="entry name" value="Ccc1_fam"/>
</dbReference>
<reference evidence="6" key="1">
    <citation type="journal article" date="2020" name="Nature">
        <title>Giant virus diversity and host interactions through global metagenomics.</title>
        <authorList>
            <person name="Schulz F."/>
            <person name="Roux S."/>
            <person name="Paez-Espino D."/>
            <person name="Jungbluth S."/>
            <person name="Walsh D.A."/>
            <person name="Denef V.J."/>
            <person name="McMahon K.D."/>
            <person name="Konstantinidis K.T."/>
            <person name="Eloe-Fadrosh E.A."/>
            <person name="Kyrpides N.C."/>
            <person name="Woyke T."/>
        </authorList>
    </citation>
    <scope>NUCLEOTIDE SEQUENCE</scope>
    <source>
        <strain evidence="6">GVMAG-M-3300018428-16</strain>
    </source>
</reference>
<feature type="transmembrane region" description="Helical" evidence="5">
    <location>
        <begin position="127"/>
        <end position="145"/>
    </location>
</feature>
<protein>
    <recommendedName>
        <fullName evidence="7">VIT family protein</fullName>
    </recommendedName>
</protein>
<dbReference type="GO" id="GO:0012505">
    <property type="term" value="C:endomembrane system"/>
    <property type="evidence" value="ECO:0007669"/>
    <property type="project" value="UniProtKB-SubCell"/>
</dbReference>
<dbReference type="GO" id="GO:0030026">
    <property type="term" value="P:intracellular manganese ion homeostasis"/>
    <property type="evidence" value="ECO:0007669"/>
    <property type="project" value="InterPro"/>
</dbReference>
<feature type="transmembrane region" description="Helical" evidence="5">
    <location>
        <begin position="35"/>
        <end position="57"/>
    </location>
</feature>
<dbReference type="GO" id="GO:0005384">
    <property type="term" value="F:manganese ion transmembrane transporter activity"/>
    <property type="evidence" value="ECO:0007669"/>
    <property type="project" value="InterPro"/>
</dbReference>
<sequence>MIKYYSEIIYGGVDGLITTFAIIAGSLGGDLSTTVIIILGLASILSDGFSMGLSSYLAEKARVKGQNALMVGLITFFSFATIGIFPLLPFFFKFNNPFLISSYVLGFLLFILGYVKEYKIMGGIETFLIGGIAAAIAYYSAKLIANYENAITKRTKQDKETI</sequence>
<evidence type="ECO:0008006" key="7">
    <source>
        <dbReference type="Google" id="ProtNLM"/>
    </source>
</evidence>
<feature type="transmembrane region" description="Helical" evidence="5">
    <location>
        <begin position="98"/>
        <end position="115"/>
    </location>
</feature>
<organism evidence="6">
    <name type="scientific">viral metagenome</name>
    <dbReference type="NCBI Taxonomy" id="1070528"/>
    <lineage>
        <taxon>unclassified sequences</taxon>
        <taxon>metagenomes</taxon>
        <taxon>organismal metagenomes</taxon>
    </lineage>
</organism>
<dbReference type="Pfam" id="PF01988">
    <property type="entry name" value="VIT1"/>
    <property type="match status" value="2"/>
</dbReference>
<feature type="transmembrane region" description="Helical" evidence="5">
    <location>
        <begin position="7"/>
        <end position="29"/>
    </location>
</feature>
<name>A0A6C0BSC1_9ZZZZ</name>
<keyword evidence="4 5" id="KW-0472">Membrane</keyword>
<dbReference type="AlphaFoldDB" id="A0A6C0BSC1"/>
<evidence type="ECO:0000256" key="5">
    <source>
        <dbReference type="SAM" id="Phobius"/>
    </source>
</evidence>
<feature type="transmembrane region" description="Helical" evidence="5">
    <location>
        <begin position="69"/>
        <end position="92"/>
    </location>
</feature>